<evidence type="ECO:0000313" key="2">
    <source>
        <dbReference type="EMBL" id="EXA38982.1"/>
    </source>
</evidence>
<protein>
    <submittedName>
        <fullName evidence="2">Uncharacterized protein</fullName>
    </submittedName>
</protein>
<dbReference type="HOGENOM" id="CLU_2158493_0_0_1"/>
<reference evidence="2" key="1">
    <citation type="submission" date="2011-10" db="EMBL/GenBank/DDBJ databases">
        <title>The Genome Sequence of Fusarium oxysporum HDV247.</title>
        <authorList>
            <consortium name="The Broad Institute Genome Sequencing Platform"/>
            <person name="Ma L.-J."/>
            <person name="Gale L.R."/>
            <person name="Schwartz D.C."/>
            <person name="Zhou S."/>
            <person name="Corby-Kistler H."/>
            <person name="Young S.K."/>
            <person name="Zeng Q."/>
            <person name="Gargeya S."/>
            <person name="Fitzgerald M."/>
            <person name="Haas B."/>
            <person name="Abouelleil A."/>
            <person name="Alvarado L."/>
            <person name="Arachchi H.M."/>
            <person name="Berlin A."/>
            <person name="Brown A."/>
            <person name="Chapman S.B."/>
            <person name="Chen Z."/>
            <person name="Dunbar C."/>
            <person name="Freedman E."/>
            <person name="Gearin G."/>
            <person name="Goldberg J."/>
            <person name="Griggs A."/>
            <person name="Gujja S."/>
            <person name="Heiman D."/>
            <person name="Howarth C."/>
            <person name="Larson L."/>
            <person name="Lui A."/>
            <person name="MacDonald P.J.P."/>
            <person name="Montmayeur A."/>
            <person name="Murphy C."/>
            <person name="Neiman D."/>
            <person name="Pearson M."/>
            <person name="Priest M."/>
            <person name="Roberts A."/>
            <person name="Saif S."/>
            <person name="Shea T."/>
            <person name="Shenoy N."/>
            <person name="Sisk P."/>
            <person name="Stolte C."/>
            <person name="Sykes S."/>
            <person name="Wortman J."/>
            <person name="Nusbaum C."/>
            <person name="Birren B."/>
        </authorList>
    </citation>
    <scope>NUCLEOTIDE SEQUENCE [LARGE SCALE GENOMIC DNA]</scope>
    <source>
        <strain evidence="2">HDV247</strain>
    </source>
</reference>
<evidence type="ECO:0000256" key="1">
    <source>
        <dbReference type="SAM" id="MobiDB-lite"/>
    </source>
</evidence>
<sequence>MKWLTGLTHGPVDLRPSQQTRYPIPTEPNLAQPHPKQESCTHPHHYRTKSASSGLGIILAGCSRTGSDELFLLFVLFILIILRRETRASRCILSLCLSLLVYYCKHGLVCL</sequence>
<feature type="region of interest" description="Disordered" evidence="1">
    <location>
        <begin position="1"/>
        <end position="49"/>
    </location>
</feature>
<dbReference type="EMBL" id="JH650974">
    <property type="protein sequence ID" value="EXA38983.1"/>
    <property type="molecule type" value="Genomic_DNA"/>
</dbReference>
<proteinExistence type="predicted"/>
<dbReference type="EMBL" id="JH650974">
    <property type="protein sequence ID" value="EXA38981.1"/>
    <property type="molecule type" value="Genomic_DNA"/>
</dbReference>
<dbReference type="Proteomes" id="UP000030751">
    <property type="component" value="Unassembled WGS sequence"/>
</dbReference>
<gene>
    <name evidence="2" type="ORF">FOVG_10709</name>
</gene>
<accession>W9P9V3</accession>
<dbReference type="AlphaFoldDB" id="W9P9V3"/>
<dbReference type="EMBL" id="JH650974">
    <property type="protein sequence ID" value="EXA38982.1"/>
    <property type="molecule type" value="Genomic_DNA"/>
</dbReference>
<organism evidence="2">
    <name type="scientific">Fusarium oxysporum f. sp. pisi HDV247</name>
    <dbReference type="NCBI Taxonomy" id="1080344"/>
    <lineage>
        <taxon>Eukaryota</taxon>
        <taxon>Fungi</taxon>
        <taxon>Dikarya</taxon>
        <taxon>Ascomycota</taxon>
        <taxon>Pezizomycotina</taxon>
        <taxon>Sordariomycetes</taxon>
        <taxon>Hypocreomycetidae</taxon>
        <taxon>Hypocreales</taxon>
        <taxon>Nectriaceae</taxon>
        <taxon>Fusarium</taxon>
        <taxon>Fusarium oxysporum species complex</taxon>
    </lineage>
</organism>
<reference evidence="2" key="2">
    <citation type="submission" date="2012-05" db="EMBL/GenBank/DDBJ databases">
        <title>Annotation of the Genome Sequence of Fusarium oxysporum HDV247.</title>
        <authorList>
            <consortium name="The Broad Institute Genomics Platform"/>
            <person name="Ma L.-J."/>
            <person name="Corby-Kistler H."/>
            <person name="Broz K."/>
            <person name="Gale L.R."/>
            <person name="Jonkers W."/>
            <person name="O'Donnell K."/>
            <person name="Ploetz R."/>
            <person name="Steinberg C."/>
            <person name="Schwartz D.C."/>
            <person name="VanEtten H."/>
            <person name="Zhou S."/>
            <person name="Young S.K."/>
            <person name="Zeng Q."/>
            <person name="Gargeya S."/>
            <person name="Fitzgerald M."/>
            <person name="Abouelleil A."/>
            <person name="Alvarado L."/>
            <person name="Chapman S.B."/>
            <person name="Gainer-Dewar J."/>
            <person name="Goldberg J."/>
            <person name="Griggs A."/>
            <person name="Gujja S."/>
            <person name="Hansen M."/>
            <person name="Howarth C."/>
            <person name="Imamovic A."/>
            <person name="Ireland A."/>
            <person name="Larimer J."/>
            <person name="McCowan C."/>
            <person name="Murphy C."/>
            <person name="Pearson M."/>
            <person name="Poon T.W."/>
            <person name="Priest M."/>
            <person name="Roberts A."/>
            <person name="Saif S."/>
            <person name="Shea T."/>
            <person name="Sykes S."/>
            <person name="Wortman J."/>
            <person name="Nusbaum C."/>
            <person name="Birren B."/>
        </authorList>
    </citation>
    <scope>NUCLEOTIDE SEQUENCE</scope>
    <source>
        <strain evidence="2">HDV247</strain>
    </source>
</reference>
<name>W9P9V3_FUSOX</name>